<name>A0A3G5A7A8_9VIRU</name>
<dbReference type="EMBL" id="MK072386">
    <property type="protein sequence ID" value="AYV83136.1"/>
    <property type="molecule type" value="Genomic_DNA"/>
</dbReference>
<evidence type="ECO:0000313" key="1">
    <source>
        <dbReference type="EMBL" id="AYV83136.1"/>
    </source>
</evidence>
<accession>A0A3G5A7A8</accession>
<proteinExistence type="predicted"/>
<gene>
    <name evidence="1" type="ORF">Hyperionvirus4_101</name>
</gene>
<sequence length="47" mass="5491">MKNIDISKLISLSKTINKFLIGKNYDYLKRVRKTSIIDGLVFRLIYG</sequence>
<reference evidence="1" key="1">
    <citation type="submission" date="2018-10" db="EMBL/GenBank/DDBJ databases">
        <title>Hidden diversity of soil giant viruses.</title>
        <authorList>
            <person name="Schulz F."/>
            <person name="Alteio L."/>
            <person name="Goudeau D."/>
            <person name="Ryan E.M."/>
            <person name="Malmstrom R.R."/>
            <person name="Blanchard J."/>
            <person name="Woyke T."/>
        </authorList>
    </citation>
    <scope>NUCLEOTIDE SEQUENCE</scope>
    <source>
        <strain evidence="1">HYV1</strain>
    </source>
</reference>
<organism evidence="1">
    <name type="scientific">Hyperionvirus sp</name>
    <dbReference type="NCBI Taxonomy" id="2487770"/>
    <lineage>
        <taxon>Viruses</taxon>
        <taxon>Varidnaviria</taxon>
        <taxon>Bamfordvirae</taxon>
        <taxon>Nucleocytoviricota</taxon>
        <taxon>Megaviricetes</taxon>
        <taxon>Imitervirales</taxon>
        <taxon>Mimiviridae</taxon>
        <taxon>Klosneuvirinae</taxon>
    </lineage>
</organism>
<protein>
    <submittedName>
        <fullName evidence="1">Uncharacterized protein</fullName>
    </submittedName>
</protein>